<gene>
    <name evidence="9" type="ordered locus">Igag_0380</name>
</gene>
<dbReference type="BioCyc" id="IAGG583356:GHAH-385-MONOMER"/>
<feature type="domain" description="MobA-like NTP transferase" evidence="8">
    <location>
        <begin position="8"/>
        <end position="158"/>
    </location>
</feature>
<accession>E0SR72</accession>
<keyword evidence="7" id="KW-0501">Molybdenum cofactor biosynthesis</keyword>
<dbReference type="PANTHER" id="PTHR19136:SF81">
    <property type="entry name" value="MOLYBDENUM COFACTOR GUANYLYLTRANSFERASE"/>
    <property type="match status" value="1"/>
</dbReference>
<keyword evidence="4" id="KW-0547">Nucleotide-binding</keyword>
<dbReference type="InterPro" id="IPR029044">
    <property type="entry name" value="Nucleotide-diphossugar_trans"/>
</dbReference>
<dbReference type="PANTHER" id="PTHR19136">
    <property type="entry name" value="MOLYBDENUM COFACTOR GUANYLYLTRANSFERASE"/>
    <property type="match status" value="1"/>
</dbReference>
<keyword evidence="10" id="KW-1185">Reference proteome</keyword>
<evidence type="ECO:0000256" key="4">
    <source>
        <dbReference type="ARBA" id="ARBA00022741"/>
    </source>
</evidence>
<evidence type="ECO:0000256" key="6">
    <source>
        <dbReference type="ARBA" id="ARBA00023134"/>
    </source>
</evidence>
<dbReference type="InterPro" id="IPR013482">
    <property type="entry name" value="Molybde_CF_guanTrfase"/>
</dbReference>
<dbReference type="Proteomes" id="UP000001304">
    <property type="component" value="Chromosome"/>
</dbReference>
<keyword evidence="6" id="KW-0342">GTP-binding</keyword>
<evidence type="ECO:0000259" key="8">
    <source>
        <dbReference type="Pfam" id="PF12804"/>
    </source>
</evidence>
<evidence type="ECO:0000256" key="7">
    <source>
        <dbReference type="ARBA" id="ARBA00023150"/>
    </source>
</evidence>
<dbReference type="HOGENOM" id="CLU_055597_2_0_2"/>
<protein>
    <submittedName>
        <fullName evidence="9">Molybdopterin-guanine dinucleotide biosynthesis protein</fullName>
    </submittedName>
</protein>
<dbReference type="SUPFAM" id="SSF53448">
    <property type="entry name" value="Nucleotide-diphospho-sugar transferases"/>
    <property type="match status" value="1"/>
</dbReference>
<evidence type="ECO:0000256" key="3">
    <source>
        <dbReference type="ARBA" id="ARBA00022723"/>
    </source>
</evidence>
<evidence type="ECO:0000313" key="9">
    <source>
        <dbReference type="EMBL" id="ADM27221.1"/>
    </source>
</evidence>
<evidence type="ECO:0000256" key="1">
    <source>
        <dbReference type="ARBA" id="ARBA00022490"/>
    </source>
</evidence>
<keyword evidence="1" id="KW-0963">Cytoplasm</keyword>
<reference evidence="9 10" key="1">
    <citation type="journal article" date="2010" name="Stand. Genomic Sci.">
        <title>Complete genome sequence of Ignisphaera aggregans type strain (AQ1.S1).</title>
        <authorList>
            <person name="Goker M."/>
            <person name="Held B."/>
            <person name="Lapidus A."/>
            <person name="Nolan M."/>
            <person name="Spring S."/>
            <person name="Yasawong M."/>
            <person name="Lucas S."/>
            <person name="Glavina Del Rio T."/>
            <person name="Tice H."/>
            <person name="Cheng J.F."/>
            <person name="Goodwin L."/>
            <person name="Tapia R."/>
            <person name="Pitluck S."/>
            <person name="Liolios K."/>
            <person name="Ivanova N."/>
            <person name="Mavromatis K."/>
            <person name="Mikhailova N."/>
            <person name="Pati A."/>
            <person name="Chen A."/>
            <person name="Palaniappan K."/>
            <person name="Brambilla E."/>
            <person name="Land M."/>
            <person name="Hauser L."/>
            <person name="Chang Y.J."/>
            <person name="Jeffries C.D."/>
            <person name="Brettin T."/>
            <person name="Detter J.C."/>
            <person name="Han C."/>
            <person name="Rohde M."/>
            <person name="Sikorski J."/>
            <person name="Woyke T."/>
            <person name="Bristow J."/>
            <person name="Eisen J.A."/>
            <person name="Markowitz V."/>
            <person name="Hugenholtz P."/>
            <person name="Kyrpides N.C."/>
            <person name="Klenk H.P."/>
        </authorList>
    </citation>
    <scope>NUCLEOTIDE SEQUENCE [LARGE SCALE GENOMIC DNA]</scope>
    <source>
        <strain evidence="10">DSM 17230 / JCM 13409 / AQ1.S1</strain>
    </source>
</reference>
<keyword evidence="2" id="KW-0808">Transferase</keyword>
<dbReference type="Gene3D" id="3.90.550.10">
    <property type="entry name" value="Spore Coat Polysaccharide Biosynthesis Protein SpsA, Chain A"/>
    <property type="match status" value="1"/>
</dbReference>
<evidence type="ECO:0000256" key="2">
    <source>
        <dbReference type="ARBA" id="ARBA00022679"/>
    </source>
</evidence>
<sequence>MEKCISIAILAGGEGQRLGGIFKPLLDICNEPMIKRIIRNIEGIGYEVLISVRNSEQINLLKNVIEYNVRYIVDRGTYRNGILRALYSISQEANCNTIAILPCDTPFIRRETIVNLLKSHRDECDVSIPVWPNGYIEPIVGVYNRNSLLRVLEYTPRDNIIAVRDLYRYMHSVCYIDIYSISSNPDKEFLNINTNGDIAKAQTLCQDFSL</sequence>
<keyword evidence="3" id="KW-0479">Metal-binding</keyword>
<keyword evidence="5" id="KW-0460">Magnesium</keyword>
<dbReference type="EMBL" id="CP002098">
    <property type="protein sequence ID" value="ADM27221.1"/>
    <property type="molecule type" value="Genomic_DNA"/>
</dbReference>
<proteinExistence type="predicted"/>
<dbReference type="GO" id="GO:0046872">
    <property type="term" value="F:metal ion binding"/>
    <property type="evidence" value="ECO:0007669"/>
    <property type="project" value="UniProtKB-KW"/>
</dbReference>
<organism evidence="9 10">
    <name type="scientific">Ignisphaera aggregans (strain DSM 17230 / JCM 13409 / AQ1.S1)</name>
    <dbReference type="NCBI Taxonomy" id="583356"/>
    <lineage>
        <taxon>Archaea</taxon>
        <taxon>Thermoproteota</taxon>
        <taxon>Thermoprotei</taxon>
        <taxon>Desulfurococcales</taxon>
        <taxon>Desulfurococcaceae</taxon>
        <taxon>Ignisphaera</taxon>
    </lineage>
</organism>
<dbReference type="InterPro" id="IPR025877">
    <property type="entry name" value="MobA-like_NTP_Trfase"/>
</dbReference>
<evidence type="ECO:0000256" key="5">
    <source>
        <dbReference type="ARBA" id="ARBA00022842"/>
    </source>
</evidence>
<dbReference type="CDD" id="cd02503">
    <property type="entry name" value="MobA"/>
    <property type="match status" value="1"/>
</dbReference>
<dbReference type="KEGG" id="iag:Igag_0380"/>
<dbReference type="GO" id="GO:0006777">
    <property type="term" value="P:Mo-molybdopterin cofactor biosynthetic process"/>
    <property type="evidence" value="ECO:0007669"/>
    <property type="project" value="UniProtKB-KW"/>
</dbReference>
<evidence type="ECO:0000313" key="10">
    <source>
        <dbReference type="Proteomes" id="UP000001304"/>
    </source>
</evidence>
<dbReference type="GO" id="GO:0005525">
    <property type="term" value="F:GTP binding"/>
    <property type="evidence" value="ECO:0007669"/>
    <property type="project" value="UniProtKB-KW"/>
</dbReference>
<dbReference type="STRING" id="583356.Igag_0380"/>
<dbReference type="AlphaFoldDB" id="E0SR72"/>
<dbReference type="GO" id="GO:0016779">
    <property type="term" value="F:nucleotidyltransferase activity"/>
    <property type="evidence" value="ECO:0007669"/>
    <property type="project" value="TreeGrafter"/>
</dbReference>
<dbReference type="Pfam" id="PF12804">
    <property type="entry name" value="NTP_transf_3"/>
    <property type="match status" value="1"/>
</dbReference>
<name>E0SR72_IGNAA</name>